<proteinExistence type="predicted"/>
<dbReference type="AlphaFoldDB" id="A0AA41WAK5"/>
<accession>A0AA41WAK5</accession>
<comment type="caution">
    <text evidence="1">The sequence shown here is derived from an EMBL/GenBank/DDBJ whole genome shotgun (WGS) entry which is preliminary data.</text>
</comment>
<dbReference type="Proteomes" id="UP001165393">
    <property type="component" value="Unassembled WGS sequence"/>
</dbReference>
<protein>
    <submittedName>
        <fullName evidence="1">Uncharacterized protein</fullName>
    </submittedName>
</protein>
<reference evidence="1 2" key="1">
    <citation type="journal article" date="2013" name="Antonie Van Leeuwenhoek">
        <title>Echinimonas agarilytica gen. nov., sp. nov., a new gammaproteobacterium isolated from the sea urchin Strongylocentrotus intermedius.</title>
        <authorList>
            <person name="Nedashkovskaya O.I."/>
            <person name="Stenkova A.M."/>
            <person name="Zhukova N.V."/>
            <person name="Van Trappen S."/>
            <person name="Lee J.S."/>
            <person name="Kim S.B."/>
        </authorList>
    </citation>
    <scope>NUCLEOTIDE SEQUENCE [LARGE SCALE GENOMIC DNA]</scope>
    <source>
        <strain evidence="1 2">KMM 6351</strain>
    </source>
</reference>
<sequence>MMYWITMKSEDLRKLYQELLKSNQTLSQSLSDARKIDFQFDHHLLQHDSAPAAERISYLLALAHNLMRDAELDDHQLQSVMGQLDTLKIACERQYEKPITLSEVRKLYE</sequence>
<keyword evidence="2" id="KW-1185">Reference proteome</keyword>
<dbReference type="EMBL" id="JAMQGP010000008">
    <property type="protein sequence ID" value="MCM2680939.1"/>
    <property type="molecule type" value="Genomic_DNA"/>
</dbReference>
<evidence type="ECO:0000313" key="1">
    <source>
        <dbReference type="EMBL" id="MCM2680939.1"/>
    </source>
</evidence>
<evidence type="ECO:0000313" key="2">
    <source>
        <dbReference type="Proteomes" id="UP001165393"/>
    </source>
</evidence>
<name>A0AA41WAK5_9GAMM</name>
<gene>
    <name evidence="1" type="ORF">NAF29_14885</name>
</gene>
<organism evidence="1 2">
    <name type="scientific">Echinimonas agarilytica</name>
    <dbReference type="NCBI Taxonomy" id="1215918"/>
    <lineage>
        <taxon>Bacteria</taxon>
        <taxon>Pseudomonadati</taxon>
        <taxon>Pseudomonadota</taxon>
        <taxon>Gammaproteobacteria</taxon>
        <taxon>Alteromonadales</taxon>
        <taxon>Echinimonadaceae</taxon>
        <taxon>Echinimonas</taxon>
    </lineage>
</organism>
<dbReference type="RefSeq" id="WP_251262418.1">
    <property type="nucleotide sequence ID" value="NZ_JAMQGP010000008.1"/>
</dbReference>